<gene>
    <name evidence="21" type="ORF">PPSIR1_02688</name>
</gene>
<dbReference type="Proteomes" id="UP000005801">
    <property type="component" value="Unassembled WGS sequence"/>
</dbReference>
<evidence type="ECO:0000256" key="10">
    <source>
        <dbReference type="ARBA" id="ARBA00022801"/>
    </source>
</evidence>
<evidence type="ECO:0000256" key="16">
    <source>
        <dbReference type="ARBA" id="ARBA00023316"/>
    </source>
</evidence>
<dbReference type="InterPro" id="IPR001460">
    <property type="entry name" value="PCN-bd_Tpept"/>
</dbReference>
<evidence type="ECO:0000259" key="20">
    <source>
        <dbReference type="Pfam" id="PF00912"/>
    </source>
</evidence>
<dbReference type="GO" id="GO:0030288">
    <property type="term" value="C:outer membrane-bounded periplasmic space"/>
    <property type="evidence" value="ECO:0007669"/>
    <property type="project" value="TreeGrafter"/>
</dbReference>
<dbReference type="GO" id="GO:0006508">
    <property type="term" value="P:proteolysis"/>
    <property type="evidence" value="ECO:0007669"/>
    <property type="project" value="UniProtKB-KW"/>
</dbReference>
<keyword evidence="10" id="KW-0378">Hydrolase</keyword>
<keyword evidence="11" id="KW-0133">Cell shape</keyword>
<dbReference type="GO" id="GO:0004180">
    <property type="term" value="F:carboxypeptidase activity"/>
    <property type="evidence" value="ECO:0007669"/>
    <property type="project" value="UniProtKB-KW"/>
</dbReference>
<keyword evidence="7" id="KW-0328">Glycosyltransferase</keyword>
<evidence type="ECO:0000256" key="17">
    <source>
        <dbReference type="ARBA" id="ARBA00044770"/>
    </source>
</evidence>
<reference evidence="21 22" key="1">
    <citation type="submission" date="2007-06" db="EMBL/GenBank/DDBJ databases">
        <authorList>
            <person name="Shimkets L."/>
            <person name="Ferriera S."/>
            <person name="Johnson J."/>
            <person name="Kravitz S."/>
            <person name="Beeson K."/>
            <person name="Sutton G."/>
            <person name="Rogers Y.-H."/>
            <person name="Friedman R."/>
            <person name="Frazier M."/>
            <person name="Venter J.C."/>
        </authorList>
    </citation>
    <scope>NUCLEOTIDE SEQUENCE [LARGE SCALE GENOMIC DNA]</scope>
    <source>
        <strain evidence="21 22">SIR-1</strain>
    </source>
</reference>
<dbReference type="InterPro" id="IPR012338">
    <property type="entry name" value="Beta-lactam/transpept-like"/>
</dbReference>
<proteinExistence type="inferred from homology"/>
<dbReference type="SUPFAM" id="SSF74653">
    <property type="entry name" value="TolA/TonB C-terminal domain"/>
    <property type="match status" value="1"/>
</dbReference>
<dbReference type="InterPro" id="IPR036950">
    <property type="entry name" value="PBP_transglycosylase"/>
</dbReference>
<dbReference type="UniPathway" id="UPA00219"/>
<name>A6GKF4_9BACT</name>
<evidence type="ECO:0000313" key="22">
    <source>
        <dbReference type="Proteomes" id="UP000005801"/>
    </source>
</evidence>
<dbReference type="InterPro" id="IPR023346">
    <property type="entry name" value="Lysozyme-like_dom_sf"/>
</dbReference>
<evidence type="ECO:0000256" key="11">
    <source>
        <dbReference type="ARBA" id="ARBA00022960"/>
    </source>
</evidence>
<evidence type="ECO:0000256" key="15">
    <source>
        <dbReference type="ARBA" id="ARBA00023268"/>
    </source>
</evidence>
<evidence type="ECO:0000259" key="19">
    <source>
        <dbReference type="Pfam" id="PF00905"/>
    </source>
</evidence>
<comment type="pathway">
    <text evidence="2">Cell wall biogenesis; peptidoglycan biosynthesis.</text>
</comment>
<keyword evidence="13" id="KW-1133">Transmembrane helix</keyword>
<sequence>GIARAIVTNVTHGRASQGASTITQQVIKNTLLTRARTVERKSQELVLAGRVEAALSKREIFEIYVNEVYLGEGRYGVEEAARHYFGKSVGELDLGESAVLAALPRAPGVVTCYRRVDTLEARRDYVLRQMVRHGFATQAEVAPFLGQAIQPLEHAPGESSLDPAAVEFLALARAELIERYGEEALPTLGATVTVSVDLELQRRSRSAARTQLAELEARHGYGSHARPLSKGARERLRTRALRAQAKAPPQPGERATILLDEPSVKGPGQVHGILGDRPVLVELPEALAALPEVELARRFPPGSALEVQLTGAGPKESLRAELGPGPELALALADVRSGELLVLVGGREVQLGDFDRARQARRQPGSTFKPVVYGAALRSKSFTPASTALGGNLDGVEGAARSVRLREALAQSDNAVALALMRAVGPEAVHAFARDVGIDTELGPHLSLALGTTELPPMELLTAYLTLARGGVGIEPKVILDVEVPEGLHGERPEARVDARSPRFGVDGDVSALLTDMLTSVVTEGTAKAAGELGRPVAGKTGTTNDAKDAWFVGYTPDHAAVAWVGFDTPRSLGARESGSSVALPIWLAAMGEASEGLPVSDFHQPDGALERATIDERDGAPACRERRRWTDPERCTTSWWFTDCTPARSRELAPYLRCVSPTQWRDELFLAGTVPERAPRPLAQVDGEAAGAEAAPRARAELVSFSLFRTELGRPLDEASEDPQLPPAAHARGRTQLRERIGSFETSLVELWRRALERDASQRAGSWTAPQPPAGTRLRVRLRLDGEGELRQLELTRSSGDELLDAWAEACVRRAAAASAFAPTPAMLEAVSGEAEVFVELVVGDA</sequence>
<dbReference type="Pfam" id="PF00905">
    <property type="entry name" value="Transpeptidase"/>
    <property type="match status" value="1"/>
</dbReference>
<comment type="caution">
    <text evidence="21">The sequence shown here is derived from an EMBL/GenBank/DDBJ whole genome shotgun (WGS) entry which is preliminary data.</text>
</comment>
<dbReference type="InterPro" id="IPR001264">
    <property type="entry name" value="Glyco_trans_51"/>
</dbReference>
<dbReference type="GO" id="GO:0009252">
    <property type="term" value="P:peptidoglycan biosynthetic process"/>
    <property type="evidence" value="ECO:0007669"/>
    <property type="project" value="UniProtKB-UniPathway"/>
</dbReference>
<dbReference type="InterPro" id="IPR050396">
    <property type="entry name" value="Glycosyltr_51/Transpeptidase"/>
</dbReference>
<feature type="domain" description="Glycosyl transferase family 51" evidence="20">
    <location>
        <begin position="1"/>
        <end position="130"/>
    </location>
</feature>
<comment type="similarity">
    <text evidence="4">In the N-terminal section; belongs to the glycosyltransferase 51 family.</text>
</comment>
<keyword evidence="22" id="KW-1185">Reference proteome</keyword>
<dbReference type="Gene3D" id="3.30.1150.10">
    <property type="match status" value="1"/>
</dbReference>
<keyword evidence="15" id="KW-0511">Multifunctional enzyme</keyword>
<evidence type="ECO:0000256" key="8">
    <source>
        <dbReference type="ARBA" id="ARBA00022679"/>
    </source>
</evidence>
<evidence type="ECO:0000256" key="9">
    <source>
        <dbReference type="ARBA" id="ARBA00022692"/>
    </source>
</evidence>
<dbReference type="EMBL" id="ABCS01000193">
    <property type="protein sequence ID" value="EDM73656.1"/>
    <property type="molecule type" value="Genomic_DNA"/>
</dbReference>
<dbReference type="Pfam" id="PF00912">
    <property type="entry name" value="Transgly"/>
    <property type="match status" value="1"/>
</dbReference>
<keyword evidence="6" id="KW-0645">Protease</keyword>
<evidence type="ECO:0000256" key="7">
    <source>
        <dbReference type="ARBA" id="ARBA00022676"/>
    </source>
</evidence>
<feature type="domain" description="Penicillin-binding protein transpeptidase" evidence="19">
    <location>
        <begin position="331"/>
        <end position="581"/>
    </location>
</feature>
<dbReference type="SUPFAM" id="SSF56601">
    <property type="entry name" value="beta-lactamase/transpeptidase-like"/>
    <property type="match status" value="1"/>
</dbReference>
<accession>A6GKF4</accession>
<dbReference type="AlphaFoldDB" id="A6GKF4"/>
<dbReference type="GO" id="GO:0008658">
    <property type="term" value="F:penicillin binding"/>
    <property type="evidence" value="ECO:0007669"/>
    <property type="project" value="InterPro"/>
</dbReference>
<dbReference type="GO" id="GO:0016020">
    <property type="term" value="C:membrane"/>
    <property type="evidence" value="ECO:0007669"/>
    <property type="project" value="UniProtKB-SubCell"/>
</dbReference>
<evidence type="ECO:0000256" key="4">
    <source>
        <dbReference type="ARBA" id="ARBA00007739"/>
    </source>
</evidence>
<keyword evidence="16" id="KW-0961">Cell wall biogenesis/degradation</keyword>
<evidence type="ECO:0000313" key="21">
    <source>
        <dbReference type="EMBL" id="EDM73656.1"/>
    </source>
</evidence>
<dbReference type="OrthoDB" id="9766909at2"/>
<dbReference type="GO" id="GO:0008955">
    <property type="term" value="F:peptidoglycan glycosyltransferase activity"/>
    <property type="evidence" value="ECO:0007669"/>
    <property type="project" value="UniProtKB-EC"/>
</dbReference>
<dbReference type="GO" id="GO:0071555">
    <property type="term" value="P:cell wall organization"/>
    <property type="evidence" value="ECO:0007669"/>
    <property type="project" value="UniProtKB-KW"/>
</dbReference>
<comment type="subcellular location">
    <subcellularLocation>
        <location evidence="1">Membrane</location>
    </subcellularLocation>
</comment>
<evidence type="ECO:0000256" key="13">
    <source>
        <dbReference type="ARBA" id="ARBA00022989"/>
    </source>
</evidence>
<dbReference type="PANTHER" id="PTHR32282">
    <property type="entry name" value="BINDING PROTEIN TRANSPEPTIDASE, PUTATIVE-RELATED"/>
    <property type="match status" value="1"/>
</dbReference>
<protein>
    <recommendedName>
        <fullName evidence="17">peptidoglycan glycosyltransferase</fullName>
        <ecNumber evidence="17">2.4.99.28</ecNumber>
    </recommendedName>
</protein>
<evidence type="ECO:0000256" key="6">
    <source>
        <dbReference type="ARBA" id="ARBA00022670"/>
    </source>
</evidence>
<comment type="similarity">
    <text evidence="3">In the C-terminal section; belongs to the transpeptidase family.</text>
</comment>
<dbReference type="PANTHER" id="PTHR32282:SF27">
    <property type="entry name" value="PENICILLIN-BINDING PROTEIN 1A"/>
    <property type="match status" value="1"/>
</dbReference>
<evidence type="ECO:0000256" key="2">
    <source>
        <dbReference type="ARBA" id="ARBA00004752"/>
    </source>
</evidence>
<evidence type="ECO:0000256" key="5">
    <source>
        <dbReference type="ARBA" id="ARBA00022645"/>
    </source>
</evidence>
<evidence type="ECO:0000256" key="1">
    <source>
        <dbReference type="ARBA" id="ARBA00004370"/>
    </source>
</evidence>
<organism evidence="21 22">
    <name type="scientific">Plesiocystis pacifica SIR-1</name>
    <dbReference type="NCBI Taxonomy" id="391625"/>
    <lineage>
        <taxon>Bacteria</taxon>
        <taxon>Pseudomonadati</taxon>
        <taxon>Myxococcota</taxon>
        <taxon>Polyangia</taxon>
        <taxon>Nannocystales</taxon>
        <taxon>Nannocystaceae</taxon>
        <taxon>Plesiocystis</taxon>
    </lineage>
</organism>
<dbReference type="Gene3D" id="1.10.3810.10">
    <property type="entry name" value="Biosynthetic peptidoglycan transglycosylase-like"/>
    <property type="match status" value="1"/>
</dbReference>
<dbReference type="eggNOG" id="COG5009">
    <property type="taxonomic scope" value="Bacteria"/>
</dbReference>
<dbReference type="GO" id="GO:0008360">
    <property type="term" value="P:regulation of cell shape"/>
    <property type="evidence" value="ECO:0007669"/>
    <property type="project" value="UniProtKB-KW"/>
</dbReference>
<keyword evidence="12" id="KW-0573">Peptidoglycan synthesis</keyword>
<evidence type="ECO:0000256" key="3">
    <source>
        <dbReference type="ARBA" id="ARBA00007090"/>
    </source>
</evidence>
<comment type="catalytic activity">
    <reaction evidence="18">
        <text>[GlcNAc-(1-&gt;4)-Mur2Ac(oyl-L-Ala-gamma-D-Glu-L-Lys-D-Ala-D-Ala)](n)-di-trans,octa-cis-undecaprenyl diphosphate + beta-D-GlcNAc-(1-&gt;4)-Mur2Ac(oyl-L-Ala-gamma-D-Glu-L-Lys-D-Ala-D-Ala)-di-trans,octa-cis-undecaprenyl diphosphate = [GlcNAc-(1-&gt;4)-Mur2Ac(oyl-L-Ala-gamma-D-Glu-L-Lys-D-Ala-D-Ala)](n+1)-di-trans,octa-cis-undecaprenyl diphosphate + di-trans,octa-cis-undecaprenyl diphosphate + H(+)</text>
        <dbReference type="Rhea" id="RHEA:23708"/>
        <dbReference type="Rhea" id="RHEA-COMP:9602"/>
        <dbReference type="Rhea" id="RHEA-COMP:9603"/>
        <dbReference type="ChEBI" id="CHEBI:15378"/>
        <dbReference type="ChEBI" id="CHEBI:58405"/>
        <dbReference type="ChEBI" id="CHEBI:60033"/>
        <dbReference type="ChEBI" id="CHEBI:78435"/>
        <dbReference type="EC" id="2.4.99.28"/>
    </reaction>
</comment>
<evidence type="ECO:0000256" key="14">
    <source>
        <dbReference type="ARBA" id="ARBA00023136"/>
    </source>
</evidence>
<feature type="non-terminal residue" evidence="21">
    <location>
        <position position="1"/>
    </location>
</feature>
<dbReference type="Gene3D" id="3.40.710.10">
    <property type="entry name" value="DD-peptidase/beta-lactamase superfamily"/>
    <property type="match status" value="1"/>
</dbReference>
<keyword evidence="8" id="KW-0808">Transferase</keyword>
<keyword evidence="14" id="KW-0472">Membrane</keyword>
<keyword evidence="9" id="KW-0812">Transmembrane</keyword>
<evidence type="ECO:0000256" key="12">
    <source>
        <dbReference type="ARBA" id="ARBA00022984"/>
    </source>
</evidence>
<dbReference type="RefSeq" id="WP_006977190.1">
    <property type="nucleotide sequence ID" value="NZ_ABCS01000193.1"/>
</dbReference>
<dbReference type="EC" id="2.4.99.28" evidence="17"/>
<keyword evidence="5" id="KW-0121">Carboxypeptidase</keyword>
<evidence type="ECO:0000256" key="18">
    <source>
        <dbReference type="ARBA" id="ARBA00049902"/>
    </source>
</evidence>
<dbReference type="SUPFAM" id="SSF53955">
    <property type="entry name" value="Lysozyme-like"/>
    <property type="match status" value="1"/>
</dbReference>